<dbReference type="Proteomes" id="UP000663651">
    <property type="component" value="Chromosome"/>
</dbReference>
<evidence type="ECO:0000313" key="2">
    <source>
        <dbReference type="EMBL" id="QSV44932.1"/>
    </source>
</evidence>
<dbReference type="EMBL" id="CP071382">
    <property type="protein sequence ID" value="QSV44932.1"/>
    <property type="molecule type" value="Genomic_DNA"/>
</dbReference>
<gene>
    <name evidence="2" type="ORF">JZM60_12330</name>
</gene>
<proteinExistence type="predicted"/>
<dbReference type="PANTHER" id="PTHR43685:SF3">
    <property type="entry name" value="SLR2126 PROTEIN"/>
    <property type="match status" value="1"/>
</dbReference>
<dbReference type="CDD" id="cd04186">
    <property type="entry name" value="GT_2_like_c"/>
    <property type="match status" value="1"/>
</dbReference>
<dbReference type="InterPro" id="IPR050834">
    <property type="entry name" value="Glycosyltransf_2"/>
</dbReference>
<sequence>MVDGNRPQVSIIIPLYRRTGWIGKCLAALSCQNFDGIFEVIVIDDGSPNKEEIEGLVDEARQFLGERLSFARKENGGPAAARNFGARFASGELFCFLDDDSVPDPSWLREIVRSFGESGVGLVCGRTIAYQRKAALPLLLERTVYSGKCWATNNIAYRRDVFESLNGFDEAFPEPSWEDNDLGLRARWAGFRHEYNPQALIFHPHEETIDEYRLKCRLNGRGAAAFSRKYLFRKPLWGLATPFLMSRRLVYGILPSVWRGGLTEQYVQFLWSLFSLQGFWGACWSNKAYGKNQKG</sequence>
<accession>A0ABX7Q0L8</accession>
<dbReference type="SUPFAM" id="SSF53448">
    <property type="entry name" value="Nucleotide-diphospho-sugar transferases"/>
    <property type="match status" value="1"/>
</dbReference>
<dbReference type="PANTHER" id="PTHR43685">
    <property type="entry name" value="GLYCOSYLTRANSFERASE"/>
    <property type="match status" value="1"/>
</dbReference>
<dbReference type="InterPro" id="IPR001173">
    <property type="entry name" value="Glyco_trans_2-like"/>
</dbReference>
<organism evidence="2 3">
    <name type="scientific">Geobacter benzoatilyticus</name>
    <dbReference type="NCBI Taxonomy" id="2815309"/>
    <lineage>
        <taxon>Bacteria</taxon>
        <taxon>Pseudomonadati</taxon>
        <taxon>Thermodesulfobacteriota</taxon>
        <taxon>Desulfuromonadia</taxon>
        <taxon>Geobacterales</taxon>
        <taxon>Geobacteraceae</taxon>
        <taxon>Geobacter</taxon>
    </lineage>
</organism>
<dbReference type="InterPro" id="IPR029044">
    <property type="entry name" value="Nucleotide-diphossugar_trans"/>
</dbReference>
<dbReference type="RefSeq" id="WP_207162746.1">
    <property type="nucleotide sequence ID" value="NZ_CP071382.1"/>
</dbReference>
<feature type="domain" description="Glycosyltransferase 2-like" evidence="1">
    <location>
        <begin position="10"/>
        <end position="135"/>
    </location>
</feature>
<protein>
    <submittedName>
        <fullName evidence="2">Glycosyltransferase family 2 protein</fullName>
    </submittedName>
</protein>
<dbReference type="Pfam" id="PF00535">
    <property type="entry name" value="Glycos_transf_2"/>
    <property type="match status" value="1"/>
</dbReference>
<reference evidence="2 3" key="1">
    <citation type="submission" date="2021-03" db="EMBL/GenBank/DDBJ databases">
        <title>Geobacter metallireducens gen. nov. sp. nov., a microorganism capable of coupling the complete oxidation of organic compounds to the reduction of iron and other metals.</title>
        <authorList>
            <person name="Li Y."/>
        </authorList>
    </citation>
    <scope>NUCLEOTIDE SEQUENCE [LARGE SCALE GENOMIC DNA]</scope>
    <source>
        <strain evidence="2 3">Jerry-YX</strain>
    </source>
</reference>
<name>A0ABX7Q0L8_9BACT</name>
<dbReference type="Gene3D" id="3.90.550.10">
    <property type="entry name" value="Spore Coat Polysaccharide Biosynthesis Protein SpsA, Chain A"/>
    <property type="match status" value="1"/>
</dbReference>
<evidence type="ECO:0000313" key="3">
    <source>
        <dbReference type="Proteomes" id="UP000663651"/>
    </source>
</evidence>
<evidence type="ECO:0000259" key="1">
    <source>
        <dbReference type="Pfam" id="PF00535"/>
    </source>
</evidence>
<keyword evidence="3" id="KW-1185">Reference proteome</keyword>